<evidence type="ECO:0000256" key="3">
    <source>
        <dbReference type="ARBA" id="ARBA00022692"/>
    </source>
</evidence>
<keyword evidence="5 6" id="KW-0472">Membrane</keyword>
<evidence type="ECO:0000313" key="9">
    <source>
        <dbReference type="Proteomes" id="UP000004757"/>
    </source>
</evidence>
<dbReference type="PANTHER" id="PTHR33545">
    <property type="entry name" value="UPF0750 MEMBRANE PROTEIN YITT-RELATED"/>
    <property type="match status" value="1"/>
</dbReference>
<keyword evidence="4 6" id="KW-1133">Transmembrane helix</keyword>
<name>D4XW33_9BACT</name>
<evidence type="ECO:0000256" key="2">
    <source>
        <dbReference type="ARBA" id="ARBA00022475"/>
    </source>
</evidence>
<keyword evidence="2" id="KW-1003">Cell membrane</keyword>
<feature type="transmembrane region" description="Helical" evidence="6">
    <location>
        <begin position="56"/>
        <end position="74"/>
    </location>
</feature>
<dbReference type="InterPro" id="IPR019264">
    <property type="entry name" value="DUF2179"/>
</dbReference>
<feature type="domain" description="DUF2179" evidence="7">
    <location>
        <begin position="348"/>
        <end position="399"/>
    </location>
</feature>
<feature type="transmembrane region" description="Helical" evidence="6">
    <location>
        <begin position="108"/>
        <end position="133"/>
    </location>
</feature>
<organism evidence="8 9">
    <name type="scientific">Mycoplasmopsis alligatoris A21JP2</name>
    <dbReference type="NCBI Taxonomy" id="747682"/>
    <lineage>
        <taxon>Bacteria</taxon>
        <taxon>Bacillati</taxon>
        <taxon>Mycoplasmatota</taxon>
        <taxon>Mycoplasmoidales</taxon>
        <taxon>Metamycoplasmataceae</taxon>
        <taxon>Mycoplasmopsis</taxon>
    </lineage>
</organism>
<keyword evidence="3 6" id="KW-0812">Transmembrane</keyword>
<evidence type="ECO:0000256" key="5">
    <source>
        <dbReference type="ARBA" id="ARBA00023136"/>
    </source>
</evidence>
<dbReference type="RefSeq" id="WP_005683607.1">
    <property type="nucleotide sequence ID" value="NZ_ADNC01000021.1"/>
</dbReference>
<accession>D4XW33</accession>
<dbReference type="Pfam" id="PF10035">
    <property type="entry name" value="DUF2179"/>
    <property type="match status" value="1"/>
</dbReference>
<dbReference type="Proteomes" id="UP000004757">
    <property type="component" value="Unassembled WGS sequence"/>
</dbReference>
<evidence type="ECO:0000256" key="6">
    <source>
        <dbReference type="SAM" id="Phobius"/>
    </source>
</evidence>
<proteinExistence type="predicted"/>
<dbReference type="EMBL" id="ADNC01000021">
    <property type="protein sequence ID" value="EFF41453.1"/>
    <property type="molecule type" value="Genomic_DNA"/>
</dbReference>
<dbReference type="GO" id="GO:0005886">
    <property type="term" value="C:plasma membrane"/>
    <property type="evidence" value="ECO:0007669"/>
    <property type="project" value="UniProtKB-SubCell"/>
</dbReference>
<evidence type="ECO:0000256" key="4">
    <source>
        <dbReference type="ARBA" id="ARBA00022989"/>
    </source>
</evidence>
<keyword evidence="9" id="KW-1185">Reference proteome</keyword>
<dbReference type="AlphaFoldDB" id="D4XW33"/>
<dbReference type="Pfam" id="PF02588">
    <property type="entry name" value="YitT_membrane"/>
    <property type="match status" value="1"/>
</dbReference>
<evidence type="ECO:0000313" key="8">
    <source>
        <dbReference type="EMBL" id="EFF41453.1"/>
    </source>
</evidence>
<feature type="transmembrane region" description="Helical" evidence="6">
    <location>
        <begin position="295"/>
        <end position="315"/>
    </location>
</feature>
<evidence type="ECO:0000259" key="7">
    <source>
        <dbReference type="Pfam" id="PF10035"/>
    </source>
</evidence>
<protein>
    <recommendedName>
        <fullName evidence="7">DUF2179 domain-containing protein</fullName>
    </recommendedName>
</protein>
<dbReference type="InterPro" id="IPR051461">
    <property type="entry name" value="UPF0750_membrane"/>
</dbReference>
<evidence type="ECO:0000256" key="1">
    <source>
        <dbReference type="ARBA" id="ARBA00004651"/>
    </source>
</evidence>
<reference evidence="8 9" key="1">
    <citation type="submission" date="2010-03" db="EMBL/GenBank/DDBJ databases">
        <authorList>
            <person name="Glass J.I."/>
            <person name="Benders G.A."/>
            <person name="Durkin A.S."/>
            <person name="Farmerie W.G."/>
            <person name="Hlavinka K."/>
            <person name="Hostetler J."/>
            <person name="Jackson J."/>
            <person name="May M.A."/>
            <person name="Miller R.H."/>
            <person name="Paralanov V."/>
            <person name="Radune D."/>
            <person name="Szczypinski B."/>
            <person name="Brown D.R."/>
        </authorList>
    </citation>
    <scope>NUCLEOTIDE SEQUENCE [LARGE SCALE GENOMIC DNA]</scope>
    <source>
        <strain evidence="8 9">A21JP2</strain>
    </source>
</reference>
<comment type="caution">
    <text evidence="8">The sequence shown here is derived from an EMBL/GenBank/DDBJ whole genome shotgun (WGS) entry which is preliminary data.</text>
</comment>
<dbReference type="STRING" id="747682.MALL_0228"/>
<dbReference type="eggNOG" id="COG1284">
    <property type="taxonomic scope" value="Bacteria"/>
</dbReference>
<gene>
    <name evidence="8" type="ORF">MALL_0228</name>
</gene>
<dbReference type="InterPro" id="IPR003740">
    <property type="entry name" value="YitT"/>
</dbReference>
<dbReference type="Gene3D" id="3.30.70.120">
    <property type="match status" value="1"/>
</dbReference>
<feature type="transmembrane region" description="Helical" evidence="6">
    <location>
        <begin position="203"/>
        <end position="224"/>
    </location>
</feature>
<feature type="transmembrane region" description="Helical" evidence="6">
    <location>
        <begin position="249"/>
        <end position="275"/>
    </location>
</feature>
<comment type="subcellular location">
    <subcellularLocation>
        <location evidence="1">Cell membrane</location>
        <topology evidence="1">Multi-pass membrane protein</topology>
    </subcellularLocation>
</comment>
<dbReference type="OrthoDB" id="387512at2"/>
<dbReference type="InterPro" id="IPR015867">
    <property type="entry name" value="N-reg_PII/ATP_PRibTrfase_C"/>
</dbReference>
<dbReference type="PANTHER" id="PTHR33545:SF5">
    <property type="entry name" value="UPF0750 MEMBRANE PROTEIN YITT"/>
    <property type="match status" value="1"/>
</dbReference>
<feature type="transmembrane region" description="Helical" evidence="6">
    <location>
        <begin position="140"/>
        <end position="164"/>
    </location>
</feature>
<sequence length="407" mass="46292">MSKQKDDKKIDKKIKKAQTHELKIASRNKYIRTKINANMLYLSHLYGNKNNFVKQLIIVSILSVLYTIPAVVFVQNSGLYDIGLAAFGQSLWRISRYLLLASNHDPKFAYLLYNSIFWVSYFILNIPLMWLAYKHLSKKFAILTAIFIIEHSLLGLIIGFIPGIDHVSFFTDLNKDTPQVFQENGIIMILWNSTHDAPKHLSVFLYGIAWGLINALVTSSLLILEASSGGWDILGSYEAKRTRKDLGKIFFFLNLLSLIIANVIGTYIPASLALLKSSNPELSAKAFDLNILFNPNFISGLVMIFIFTILLNHIFPKYTMVQVQIFTPDAQKLLDNINEKTFGKYQFSIINVIGSYSQKEQKMLITNCMYLDAADLHGVIRSFDKQAFITVVDVKKADGFLYIKDEI</sequence>